<sequence>MAITFAPTHSGTGLGAWTRPTHPARQARPTRTVRSLLGGRRFTLPVALVGMGLALIPWMFLLAAQGEWPWVGLDVAEAAGLISTGLLLRRGDARGALTAAVTAALLLTDASFDVTTSHGAELVQAWVLALLLELPIAALCGRLALRWGRVGRVRSAG</sequence>
<keyword evidence="4" id="KW-1185">Reference proteome</keyword>
<keyword evidence="2" id="KW-1133">Transmembrane helix</keyword>
<feature type="transmembrane region" description="Helical" evidence="2">
    <location>
        <begin position="124"/>
        <end position="145"/>
    </location>
</feature>
<evidence type="ECO:0000256" key="1">
    <source>
        <dbReference type="SAM" id="MobiDB-lite"/>
    </source>
</evidence>
<name>A0A2X0K5K5_9ACTN</name>
<keyword evidence="2" id="KW-0472">Membrane</keyword>
<dbReference type="OrthoDB" id="4948328at2"/>
<organism evidence="3 4">
    <name type="scientific">Streptacidiphilus pinicola</name>
    <dbReference type="NCBI Taxonomy" id="2219663"/>
    <lineage>
        <taxon>Bacteria</taxon>
        <taxon>Bacillati</taxon>
        <taxon>Actinomycetota</taxon>
        <taxon>Actinomycetes</taxon>
        <taxon>Kitasatosporales</taxon>
        <taxon>Streptomycetaceae</taxon>
        <taxon>Streptacidiphilus</taxon>
    </lineage>
</organism>
<dbReference type="AlphaFoldDB" id="A0A2X0K5K5"/>
<feature type="transmembrane region" description="Helical" evidence="2">
    <location>
        <begin position="42"/>
        <end position="64"/>
    </location>
</feature>
<evidence type="ECO:0000256" key="2">
    <source>
        <dbReference type="SAM" id="Phobius"/>
    </source>
</evidence>
<accession>A0A2X0K5K5</accession>
<protein>
    <submittedName>
        <fullName evidence="3">Uncharacterized protein</fullName>
    </submittedName>
</protein>
<dbReference type="RefSeq" id="WP_111504544.1">
    <property type="nucleotide sequence ID" value="NZ_QKYN01000100.1"/>
</dbReference>
<comment type="caution">
    <text evidence="3">The sequence shown here is derived from an EMBL/GenBank/DDBJ whole genome shotgun (WGS) entry which is preliminary data.</text>
</comment>
<evidence type="ECO:0000313" key="4">
    <source>
        <dbReference type="Proteomes" id="UP000248889"/>
    </source>
</evidence>
<proteinExistence type="predicted"/>
<feature type="region of interest" description="Disordered" evidence="1">
    <location>
        <begin position="1"/>
        <end position="29"/>
    </location>
</feature>
<dbReference type="Proteomes" id="UP000248889">
    <property type="component" value="Unassembled WGS sequence"/>
</dbReference>
<evidence type="ECO:0000313" key="3">
    <source>
        <dbReference type="EMBL" id="RAG82859.1"/>
    </source>
</evidence>
<keyword evidence="2" id="KW-0812">Transmembrane</keyword>
<dbReference type="EMBL" id="QKYN01000100">
    <property type="protein sequence ID" value="RAG82859.1"/>
    <property type="molecule type" value="Genomic_DNA"/>
</dbReference>
<gene>
    <name evidence="3" type="ORF">DN069_25150</name>
</gene>
<reference evidence="3 4" key="1">
    <citation type="submission" date="2018-06" db="EMBL/GenBank/DDBJ databases">
        <title>Streptacidiphilus pinicola sp. nov., isolated from pine grove soil.</title>
        <authorList>
            <person name="Roh S.G."/>
            <person name="Park S."/>
            <person name="Kim M.-K."/>
            <person name="Yun B.-R."/>
            <person name="Park J."/>
            <person name="Kim M.J."/>
            <person name="Kim Y.S."/>
            <person name="Kim S.B."/>
        </authorList>
    </citation>
    <scope>NUCLEOTIDE SEQUENCE [LARGE SCALE GENOMIC DNA]</scope>
    <source>
        <strain evidence="3 4">MMS16-CNU450</strain>
    </source>
</reference>